<proteinExistence type="predicted"/>
<organism evidence="4 5">
    <name type="scientific">Xylocopilactobacillus apicola</name>
    <dbReference type="NCBI Taxonomy" id="2932184"/>
    <lineage>
        <taxon>Bacteria</taxon>
        <taxon>Bacillati</taxon>
        <taxon>Bacillota</taxon>
        <taxon>Bacilli</taxon>
        <taxon>Lactobacillales</taxon>
        <taxon>Lactobacillaceae</taxon>
        <taxon>Xylocopilactobacillus</taxon>
    </lineage>
</organism>
<gene>
    <name evidence="4" type="ORF">XA3_00590</name>
</gene>
<evidence type="ECO:0000256" key="3">
    <source>
        <dbReference type="PROSITE-ProRule" id="PRU00023"/>
    </source>
</evidence>
<evidence type="ECO:0000313" key="4">
    <source>
        <dbReference type="EMBL" id="BDR57618.1"/>
    </source>
</evidence>
<dbReference type="EMBL" id="AP026802">
    <property type="protein sequence ID" value="BDR57618.1"/>
    <property type="molecule type" value="Genomic_DNA"/>
</dbReference>
<name>A0AAU9DUS4_9LACO</name>
<dbReference type="Proteomes" id="UP001321861">
    <property type="component" value="Chromosome"/>
</dbReference>
<evidence type="ECO:0000313" key="5">
    <source>
        <dbReference type="Proteomes" id="UP001321861"/>
    </source>
</evidence>
<dbReference type="InterPro" id="IPR002110">
    <property type="entry name" value="Ankyrin_rpt"/>
</dbReference>
<keyword evidence="1" id="KW-0677">Repeat</keyword>
<accession>A0AAU9DUS4</accession>
<evidence type="ECO:0000256" key="1">
    <source>
        <dbReference type="ARBA" id="ARBA00022737"/>
    </source>
</evidence>
<keyword evidence="5" id="KW-1185">Reference proteome</keyword>
<dbReference type="SUPFAM" id="SSF48403">
    <property type="entry name" value="Ankyrin repeat"/>
    <property type="match status" value="1"/>
</dbReference>
<protein>
    <recommendedName>
        <fullName evidence="6">Ankyrin repeat domain-containing protein</fullName>
    </recommendedName>
</protein>
<dbReference type="PROSITE" id="PS50088">
    <property type="entry name" value="ANK_REPEAT"/>
    <property type="match status" value="2"/>
</dbReference>
<feature type="repeat" description="ANK" evidence="3">
    <location>
        <begin position="1"/>
        <end position="26"/>
    </location>
</feature>
<keyword evidence="2 3" id="KW-0040">ANK repeat</keyword>
<dbReference type="AlphaFoldDB" id="A0AAU9DUS4"/>
<dbReference type="PROSITE" id="PS50297">
    <property type="entry name" value="ANK_REP_REGION"/>
    <property type="match status" value="1"/>
</dbReference>
<dbReference type="KEGG" id="xap:XA3_00590"/>
<dbReference type="RefSeq" id="WP_317635576.1">
    <property type="nucleotide sequence ID" value="NZ_AP026802.1"/>
</dbReference>
<sequence>MAAINDQTESLKILIDAGAKIDIQDNEGNTPLWRAAMRNRKGSPVIDALMEAGANPAISNNHGVSAQNLLGA</sequence>
<dbReference type="Pfam" id="PF12796">
    <property type="entry name" value="Ank_2"/>
    <property type="match status" value="1"/>
</dbReference>
<reference evidence="4 5" key="1">
    <citation type="journal article" date="2023" name="Microbiol. Spectr.">
        <title>Symbiosis of Carpenter Bees with Uncharacterized Lactic Acid Bacteria Showing NAD Auxotrophy.</title>
        <authorList>
            <person name="Kawasaki S."/>
            <person name="Ozawa K."/>
            <person name="Mori T."/>
            <person name="Yamamoto A."/>
            <person name="Ito M."/>
            <person name="Ohkuma M."/>
            <person name="Sakamoto M."/>
            <person name="Matsutani M."/>
        </authorList>
    </citation>
    <scope>NUCLEOTIDE SEQUENCE [LARGE SCALE GENOMIC DNA]</scope>
    <source>
        <strain evidence="4 5">XA3</strain>
    </source>
</reference>
<dbReference type="InterPro" id="IPR036770">
    <property type="entry name" value="Ankyrin_rpt-contain_sf"/>
</dbReference>
<dbReference type="PANTHER" id="PTHR24171">
    <property type="entry name" value="ANKYRIN REPEAT DOMAIN-CONTAINING PROTEIN 39-RELATED"/>
    <property type="match status" value="1"/>
</dbReference>
<dbReference type="Gene3D" id="1.25.40.20">
    <property type="entry name" value="Ankyrin repeat-containing domain"/>
    <property type="match status" value="1"/>
</dbReference>
<evidence type="ECO:0000256" key="2">
    <source>
        <dbReference type="ARBA" id="ARBA00023043"/>
    </source>
</evidence>
<feature type="repeat" description="ANK" evidence="3">
    <location>
        <begin position="27"/>
        <end position="61"/>
    </location>
</feature>
<evidence type="ECO:0008006" key="6">
    <source>
        <dbReference type="Google" id="ProtNLM"/>
    </source>
</evidence>